<dbReference type="Gene3D" id="3.20.10.10">
    <property type="entry name" value="D-amino Acid Aminotransferase, subunit A, domain 2"/>
    <property type="match status" value="1"/>
</dbReference>
<dbReference type="Pfam" id="PF00790">
    <property type="entry name" value="VHS"/>
    <property type="match status" value="1"/>
</dbReference>
<feature type="domain" description="GAT" evidence="11">
    <location>
        <begin position="513"/>
        <end position="601"/>
    </location>
</feature>
<evidence type="ECO:0000256" key="1">
    <source>
        <dbReference type="ARBA" id="ARBA00001933"/>
    </source>
</evidence>
<dbReference type="Gene3D" id="3.30.470.10">
    <property type="match status" value="1"/>
</dbReference>
<dbReference type="PROSITE" id="PS50909">
    <property type="entry name" value="GAT"/>
    <property type="match status" value="1"/>
</dbReference>
<comment type="caution">
    <text evidence="12">The sequence shown here is derived from an EMBL/GenBank/DDBJ whole genome shotgun (WGS) entry which is preliminary data.</text>
</comment>
<evidence type="ECO:0000259" key="10">
    <source>
        <dbReference type="PROSITE" id="PS50179"/>
    </source>
</evidence>
<dbReference type="EMBL" id="VEPZ02001652">
    <property type="protein sequence ID" value="KAE8664404.1"/>
    <property type="molecule type" value="Genomic_DNA"/>
</dbReference>
<dbReference type="PROSITE" id="PS50179">
    <property type="entry name" value="VHS"/>
    <property type="match status" value="1"/>
</dbReference>
<dbReference type="GO" id="GO:0008652">
    <property type="term" value="P:amino acid biosynthetic process"/>
    <property type="evidence" value="ECO:0007669"/>
    <property type="project" value="UniProtKB-ARBA"/>
</dbReference>
<gene>
    <name evidence="12" type="ORF">F3Y22_tig00112800pilonHSYRG00126</name>
</gene>
<evidence type="ECO:0000256" key="8">
    <source>
        <dbReference type="ARBA" id="ARBA00023136"/>
    </source>
</evidence>
<keyword evidence="13" id="KW-1185">Reference proteome</keyword>
<dbReference type="PANTHER" id="PTHR45898">
    <property type="entry name" value="TOM1-LIKE PROTEIN"/>
    <property type="match status" value="1"/>
</dbReference>
<evidence type="ECO:0000256" key="6">
    <source>
        <dbReference type="ARBA" id="ARBA00022898"/>
    </source>
</evidence>
<evidence type="ECO:0000256" key="7">
    <source>
        <dbReference type="ARBA" id="ARBA00022927"/>
    </source>
</evidence>
<comment type="similarity">
    <text evidence="3">Belongs to the TOM1 family.</text>
</comment>
<sequence length="922" mass="102129">MASLSATYPKYKSNFPARYADQLYDLCLVPRNHSLMKKGSPGYLRIVRSSNQTESMKLTDIPLLSCLEAIERLKQNRENNRGKQQFLAMYSSIFGGIVTDEAAMVIPMDDHMVHRGHGVFDTAAIMNGHLYELDQHVDRILRSATMSKIALPIGRETIRSILIQTVSASRCMNGSLRYWISAGPGDFQLSPSGCHQPALYAVVIEDKSPFDSRGIKVVTSSIPIKPPQFATVKSVNYLPNVLSKMEAEEQGAFAAIWLDTDGFIAEGPNMNVAFVTKKKELLMPRFNKILSGCTAKRVLTLAEELVRQGTLHRIRVDNVSVDEGKSADEMMLIGSGILVRPVIQWDGQVIGDGKEGPISKTLLNFILEDMKSGPSSVRVKDVVKGIKKKIKSKHPKVQILALTLLECMLKNCGDIVHVHVADRNVLPEMVKIYKKRSDCGVKEKILLLVDTWQEDFGGARAVYPHYFIAYQELLRAGAVFPQRNERSQTQPKNHQNMGCWDKQEVDDPSGEPEFPTLSSTEIENVRRIINDLADMLNALDPNNKEGVKQDDIVDLVEQCRTYKQRVLHLVNSTSEVNKAADWVARNATLAFVQNDCSIGSSFIAFLAILQETGNAGGHLVDTGDISNQYNERSISGADASSQPGNTAPAAATPKIDLLSCIDFDSSNADISPAMVPFGEAQETSPAPQQKATVPYDMFPDGNNSYDSSNTQGLAGQTNPWTPQFQQQEQNFHGIIGPTWNSQLDQQQPSPSPAYALPPPPWEAQPADCSLIPGAKYPQPMVSTYTQPITTGHFSATNNNRAMQGSQFASFHPQQSQEPQYMGMVPYNQQEQQMYGNPQMEAPSGYGQQQYLDQQMNGLSIRDDNGLINSPYQVSSASNVLPSKSSQPEKTFTTTTVLLEHLVPCETLNFFHDCHLHNSRWLI</sequence>
<dbReference type="GO" id="GO:0035091">
    <property type="term" value="F:phosphatidylinositol binding"/>
    <property type="evidence" value="ECO:0007669"/>
    <property type="project" value="InterPro"/>
</dbReference>
<dbReference type="InterPro" id="IPR008942">
    <property type="entry name" value="ENTH_VHS"/>
</dbReference>
<dbReference type="GO" id="GO:0043328">
    <property type="term" value="P:protein transport to vacuole involved in ubiquitin-dependent protein catabolic process via the multivesicular body sorting pathway"/>
    <property type="evidence" value="ECO:0007669"/>
    <property type="project" value="InterPro"/>
</dbReference>
<evidence type="ECO:0000259" key="11">
    <source>
        <dbReference type="PROSITE" id="PS50909"/>
    </source>
</evidence>
<dbReference type="InterPro" id="IPR044836">
    <property type="entry name" value="TOL_plant"/>
</dbReference>
<evidence type="ECO:0000256" key="9">
    <source>
        <dbReference type="SAM" id="MobiDB-lite"/>
    </source>
</evidence>
<feature type="region of interest" description="Disordered" evidence="9">
    <location>
        <begin position="735"/>
        <end position="757"/>
    </location>
</feature>
<accession>A0A6A2Y5Z4</accession>
<evidence type="ECO:0000256" key="4">
    <source>
        <dbReference type="ARBA" id="ARBA00009320"/>
    </source>
</evidence>
<keyword evidence="5" id="KW-0813">Transport</keyword>
<dbReference type="CDD" id="cd03561">
    <property type="entry name" value="VHS"/>
    <property type="match status" value="1"/>
</dbReference>
<dbReference type="GO" id="GO:0016020">
    <property type="term" value="C:membrane"/>
    <property type="evidence" value="ECO:0007669"/>
    <property type="project" value="UniProtKB-SubCell"/>
</dbReference>
<dbReference type="GO" id="GO:0005737">
    <property type="term" value="C:cytoplasm"/>
    <property type="evidence" value="ECO:0007669"/>
    <property type="project" value="UniProtKB-ARBA"/>
</dbReference>
<organism evidence="12 13">
    <name type="scientific">Hibiscus syriacus</name>
    <name type="common">Rose of Sharon</name>
    <dbReference type="NCBI Taxonomy" id="106335"/>
    <lineage>
        <taxon>Eukaryota</taxon>
        <taxon>Viridiplantae</taxon>
        <taxon>Streptophyta</taxon>
        <taxon>Embryophyta</taxon>
        <taxon>Tracheophyta</taxon>
        <taxon>Spermatophyta</taxon>
        <taxon>Magnoliopsida</taxon>
        <taxon>eudicotyledons</taxon>
        <taxon>Gunneridae</taxon>
        <taxon>Pentapetalae</taxon>
        <taxon>rosids</taxon>
        <taxon>malvids</taxon>
        <taxon>Malvales</taxon>
        <taxon>Malvaceae</taxon>
        <taxon>Malvoideae</taxon>
        <taxon>Hibiscus</taxon>
    </lineage>
</organism>
<dbReference type="InterPro" id="IPR002014">
    <property type="entry name" value="VHS_dom"/>
</dbReference>
<evidence type="ECO:0000256" key="5">
    <source>
        <dbReference type="ARBA" id="ARBA00022448"/>
    </source>
</evidence>
<dbReference type="SMART" id="SM00288">
    <property type="entry name" value="VHS"/>
    <property type="match status" value="1"/>
</dbReference>
<dbReference type="GO" id="GO:0046394">
    <property type="term" value="P:carboxylic acid biosynthetic process"/>
    <property type="evidence" value="ECO:0007669"/>
    <property type="project" value="UniProtKB-ARBA"/>
</dbReference>
<evidence type="ECO:0000256" key="2">
    <source>
        <dbReference type="ARBA" id="ARBA00004170"/>
    </source>
</evidence>
<comment type="subcellular location">
    <subcellularLocation>
        <location evidence="2">Membrane</location>
        <topology evidence="2">Peripheral membrane protein</topology>
    </subcellularLocation>
</comment>
<dbReference type="Gene3D" id="1.25.40.90">
    <property type="match status" value="1"/>
</dbReference>
<dbReference type="InterPro" id="IPR043132">
    <property type="entry name" value="BCAT-like_C"/>
</dbReference>
<reference evidence="12" key="1">
    <citation type="submission" date="2019-09" db="EMBL/GenBank/DDBJ databases">
        <title>Draft genome information of white flower Hibiscus syriacus.</title>
        <authorList>
            <person name="Kim Y.-M."/>
        </authorList>
    </citation>
    <scope>NUCLEOTIDE SEQUENCE [LARGE SCALE GENOMIC DNA]</scope>
    <source>
        <strain evidence="12">YM2019G1</strain>
    </source>
</reference>
<evidence type="ECO:0000313" key="12">
    <source>
        <dbReference type="EMBL" id="KAE8664404.1"/>
    </source>
</evidence>
<dbReference type="PANTHER" id="PTHR45898:SF4">
    <property type="entry name" value="TARGET OF MYB PROTEIN 1"/>
    <property type="match status" value="1"/>
</dbReference>
<protein>
    <submittedName>
        <fullName evidence="12">D-amino-acid transaminase</fullName>
    </submittedName>
</protein>
<dbReference type="SUPFAM" id="SSF89009">
    <property type="entry name" value="GAT-like domain"/>
    <property type="match status" value="1"/>
</dbReference>
<dbReference type="FunFam" id="3.30.470.10:FF:000008">
    <property type="entry name" value="D-amino-acid transaminase, chloroplastic"/>
    <property type="match status" value="1"/>
</dbReference>
<comment type="cofactor">
    <cofactor evidence="1">
        <name>pyridoxal 5'-phosphate</name>
        <dbReference type="ChEBI" id="CHEBI:597326"/>
    </cofactor>
</comment>
<dbReference type="AlphaFoldDB" id="A0A6A2Y5Z4"/>
<proteinExistence type="inferred from homology"/>
<dbReference type="InterPro" id="IPR038425">
    <property type="entry name" value="GAT_sf"/>
</dbReference>
<dbReference type="GO" id="GO:0003824">
    <property type="term" value="F:catalytic activity"/>
    <property type="evidence" value="ECO:0007669"/>
    <property type="project" value="InterPro"/>
</dbReference>
<dbReference type="Gene3D" id="1.20.58.160">
    <property type="match status" value="1"/>
</dbReference>
<feature type="domain" description="VHS" evidence="10">
    <location>
        <begin position="366"/>
        <end position="481"/>
    </location>
</feature>
<dbReference type="InterPro" id="IPR004152">
    <property type="entry name" value="GAT_dom"/>
</dbReference>
<evidence type="ECO:0000313" key="13">
    <source>
        <dbReference type="Proteomes" id="UP000436088"/>
    </source>
</evidence>
<keyword evidence="6" id="KW-0663">Pyridoxal phosphate</keyword>
<keyword evidence="8" id="KW-0472">Membrane</keyword>
<name>A0A6A2Y5Z4_HIBSY</name>
<dbReference type="InterPro" id="IPR036038">
    <property type="entry name" value="Aminotransferase-like"/>
</dbReference>
<dbReference type="SUPFAM" id="SSF48464">
    <property type="entry name" value="ENTH/VHS domain"/>
    <property type="match status" value="1"/>
</dbReference>
<evidence type="ECO:0000256" key="3">
    <source>
        <dbReference type="ARBA" id="ARBA00007708"/>
    </source>
</evidence>
<dbReference type="InterPro" id="IPR043131">
    <property type="entry name" value="BCAT-like_N"/>
</dbReference>
<comment type="similarity">
    <text evidence="4">Belongs to the class-IV pyridoxal-phosphate-dependent aminotransferase family.</text>
</comment>
<dbReference type="Proteomes" id="UP000436088">
    <property type="component" value="Unassembled WGS sequence"/>
</dbReference>
<dbReference type="InterPro" id="IPR001544">
    <property type="entry name" value="Aminotrans_IV"/>
</dbReference>
<dbReference type="GO" id="GO:0043130">
    <property type="term" value="F:ubiquitin binding"/>
    <property type="evidence" value="ECO:0007669"/>
    <property type="project" value="InterPro"/>
</dbReference>
<keyword evidence="7" id="KW-0653">Protein transport</keyword>
<dbReference type="SUPFAM" id="SSF56752">
    <property type="entry name" value="D-aminoacid aminotransferase-like PLP-dependent enzymes"/>
    <property type="match status" value="1"/>
</dbReference>
<dbReference type="Pfam" id="PF01063">
    <property type="entry name" value="Aminotran_4"/>
    <property type="match status" value="1"/>
</dbReference>
<dbReference type="FunFam" id="3.20.10.10:FF:000002">
    <property type="entry name" value="D-alanine aminotransferase"/>
    <property type="match status" value="1"/>
</dbReference>